<dbReference type="InterPro" id="IPR001509">
    <property type="entry name" value="Epimerase_deHydtase"/>
</dbReference>
<dbReference type="CDD" id="cd08946">
    <property type="entry name" value="SDR_e"/>
    <property type="match status" value="1"/>
</dbReference>
<dbReference type="EMBL" id="MHVI01000021">
    <property type="protein sequence ID" value="OHA91066.1"/>
    <property type="molecule type" value="Genomic_DNA"/>
</dbReference>
<dbReference type="PANTHER" id="PTHR43245">
    <property type="entry name" value="BIFUNCTIONAL POLYMYXIN RESISTANCE PROTEIN ARNA"/>
    <property type="match status" value="1"/>
</dbReference>
<proteinExistence type="predicted"/>
<reference evidence="2 3" key="1">
    <citation type="journal article" date="2016" name="Nat. Commun.">
        <title>Thousands of microbial genomes shed light on interconnected biogeochemical processes in an aquifer system.</title>
        <authorList>
            <person name="Anantharaman K."/>
            <person name="Brown C.T."/>
            <person name="Hug L.A."/>
            <person name="Sharon I."/>
            <person name="Castelle C.J."/>
            <person name="Probst A.J."/>
            <person name="Thomas B.C."/>
            <person name="Singh A."/>
            <person name="Wilkins M.J."/>
            <person name="Karaoz U."/>
            <person name="Brodie E.L."/>
            <person name="Williams K.H."/>
            <person name="Hubbard S.S."/>
            <person name="Banfield J.F."/>
        </authorList>
    </citation>
    <scope>NUCLEOTIDE SEQUENCE [LARGE SCALE GENOMIC DNA]</scope>
</reference>
<dbReference type="AlphaFoldDB" id="A0A1G2T1A6"/>
<evidence type="ECO:0000313" key="2">
    <source>
        <dbReference type="EMBL" id="OHA91066.1"/>
    </source>
</evidence>
<feature type="domain" description="NAD-dependent epimerase/dehydratase" evidence="1">
    <location>
        <begin position="9"/>
        <end position="244"/>
    </location>
</feature>
<name>A0A1G2T1A6_9BACT</name>
<dbReference type="SUPFAM" id="SSF51735">
    <property type="entry name" value="NAD(P)-binding Rossmann-fold domains"/>
    <property type="match status" value="1"/>
</dbReference>
<sequence>MSTNDIKKVLVTGGAGYVGAVLVPKLLSEGFQVTVLDSMFFTDRGLNPVRSNPNLKILVGDIRDTSSVKGALTDVDAVIHLASISNDPSGDLNPALTVKVNFDATVVLAKLAKEASVKRFINVSTSSVYGIKEESNVTEDLSLEPLTIYSKTKADAEPIVTGLRSPEFTVVTIRPATVCGYSPRMRLDLSVNILTMHAITRGIITVFGGKQKRPNIHIDDITDYYVDLLKLPSDKVNGGIYNAGYENYTIMEIAEMVRDTIGQGVKIEVAETNDNRSYHVSSEKIKRELGLYPKKTIRDAVLDINSASDEGKIDWNDINSYNVKKMKQFIEEGKIF</sequence>
<accession>A0A1G2T1A6</accession>
<gene>
    <name evidence="2" type="ORF">A2665_01065</name>
</gene>
<dbReference type="InterPro" id="IPR050177">
    <property type="entry name" value="Lipid_A_modif_metabolic_enz"/>
</dbReference>
<comment type="caution">
    <text evidence="2">The sequence shown here is derived from an EMBL/GenBank/DDBJ whole genome shotgun (WGS) entry which is preliminary data.</text>
</comment>
<dbReference type="Gene3D" id="3.40.50.720">
    <property type="entry name" value="NAD(P)-binding Rossmann-like Domain"/>
    <property type="match status" value="1"/>
</dbReference>
<dbReference type="PANTHER" id="PTHR43245:SF23">
    <property type="entry name" value="NAD(P)-BINDING DOMAIN-CONTAINING PROTEIN"/>
    <property type="match status" value="1"/>
</dbReference>
<dbReference type="Pfam" id="PF01370">
    <property type="entry name" value="Epimerase"/>
    <property type="match status" value="1"/>
</dbReference>
<dbReference type="InterPro" id="IPR036291">
    <property type="entry name" value="NAD(P)-bd_dom_sf"/>
</dbReference>
<organism evidence="2 3">
    <name type="scientific">Candidatus Zambryskibacteria bacterium RIFCSPHIGHO2_01_FULL_46_30</name>
    <dbReference type="NCBI Taxonomy" id="1802739"/>
    <lineage>
        <taxon>Bacteria</taxon>
        <taxon>Candidatus Zambryskiibacteriota</taxon>
    </lineage>
</organism>
<protein>
    <submittedName>
        <fullName evidence="2">UDP-glucose 4-epimerase</fullName>
    </submittedName>
</protein>
<evidence type="ECO:0000259" key="1">
    <source>
        <dbReference type="Pfam" id="PF01370"/>
    </source>
</evidence>
<evidence type="ECO:0000313" key="3">
    <source>
        <dbReference type="Proteomes" id="UP000177746"/>
    </source>
</evidence>
<dbReference type="Proteomes" id="UP000177746">
    <property type="component" value="Unassembled WGS sequence"/>
</dbReference>